<evidence type="ECO:0000313" key="2">
    <source>
        <dbReference type="EMBL" id="CAE6348824.1"/>
    </source>
</evidence>
<dbReference type="Pfam" id="PF07714">
    <property type="entry name" value="PK_Tyr_Ser-Thr"/>
    <property type="match status" value="1"/>
</dbReference>
<dbReference type="InterPro" id="IPR011009">
    <property type="entry name" value="Kinase-like_dom_sf"/>
</dbReference>
<dbReference type="PANTHER" id="PTHR44329:SF214">
    <property type="entry name" value="PROTEIN KINASE DOMAIN-CONTAINING PROTEIN"/>
    <property type="match status" value="1"/>
</dbReference>
<protein>
    <recommendedName>
        <fullName evidence="1">Protein kinase domain-containing protein</fullName>
    </recommendedName>
</protein>
<evidence type="ECO:0000259" key="1">
    <source>
        <dbReference type="PROSITE" id="PS50011"/>
    </source>
</evidence>
<dbReference type="PANTHER" id="PTHR44329">
    <property type="entry name" value="SERINE/THREONINE-PROTEIN KINASE TNNI3K-RELATED"/>
    <property type="match status" value="1"/>
</dbReference>
<dbReference type="PROSITE" id="PS50011">
    <property type="entry name" value="PROTEIN_KINASE_DOM"/>
    <property type="match status" value="1"/>
</dbReference>
<dbReference type="InterPro" id="IPR001245">
    <property type="entry name" value="Ser-Thr/Tyr_kinase_cat_dom"/>
</dbReference>
<dbReference type="InterPro" id="IPR051681">
    <property type="entry name" value="Ser/Thr_Kinases-Pseudokinases"/>
</dbReference>
<proteinExistence type="predicted"/>
<accession>A0A8H2W8K2</accession>
<dbReference type="InterPro" id="IPR000719">
    <property type="entry name" value="Prot_kinase_dom"/>
</dbReference>
<dbReference type="SMART" id="SM00220">
    <property type="entry name" value="S_TKc"/>
    <property type="match status" value="1"/>
</dbReference>
<gene>
    <name evidence="2" type="ORF">RDB_LOCUS9419</name>
</gene>
<reference evidence="2" key="1">
    <citation type="submission" date="2021-01" db="EMBL/GenBank/DDBJ databases">
        <authorList>
            <person name="Kaushik A."/>
        </authorList>
    </citation>
    <scope>NUCLEOTIDE SEQUENCE</scope>
    <source>
        <strain evidence="2">AG1-1C</strain>
    </source>
</reference>
<evidence type="ECO:0000313" key="3">
    <source>
        <dbReference type="Proteomes" id="UP000663846"/>
    </source>
</evidence>
<organism evidence="2 3">
    <name type="scientific">Rhizoctonia solani</name>
    <dbReference type="NCBI Taxonomy" id="456999"/>
    <lineage>
        <taxon>Eukaryota</taxon>
        <taxon>Fungi</taxon>
        <taxon>Dikarya</taxon>
        <taxon>Basidiomycota</taxon>
        <taxon>Agaricomycotina</taxon>
        <taxon>Agaricomycetes</taxon>
        <taxon>Cantharellales</taxon>
        <taxon>Ceratobasidiaceae</taxon>
        <taxon>Rhizoctonia</taxon>
    </lineage>
</organism>
<comment type="caution">
    <text evidence="2">The sequence shown here is derived from an EMBL/GenBank/DDBJ whole genome shotgun (WGS) entry which is preliminary data.</text>
</comment>
<dbReference type="GO" id="GO:0004674">
    <property type="term" value="F:protein serine/threonine kinase activity"/>
    <property type="evidence" value="ECO:0007669"/>
    <property type="project" value="TreeGrafter"/>
</dbReference>
<dbReference type="Gene3D" id="1.10.510.10">
    <property type="entry name" value="Transferase(Phosphotransferase) domain 1"/>
    <property type="match status" value="1"/>
</dbReference>
<dbReference type="GO" id="GO:0005524">
    <property type="term" value="F:ATP binding"/>
    <property type="evidence" value="ECO:0007669"/>
    <property type="project" value="InterPro"/>
</dbReference>
<name>A0A8H2W8K2_9AGAM</name>
<dbReference type="EMBL" id="CAJMWS010000049">
    <property type="protein sequence ID" value="CAE6348824.1"/>
    <property type="molecule type" value="Genomic_DNA"/>
</dbReference>
<feature type="domain" description="Protein kinase" evidence="1">
    <location>
        <begin position="59"/>
        <end position="325"/>
    </location>
</feature>
<dbReference type="PROSITE" id="PS00108">
    <property type="entry name" value="PROTEIN_KINASE_ST"/>
    <property type="match status" value="1"/>
</dbReference>
<dbReference type="InterPro" id="IPR008271">
    <property type="entry name" value="Ser/Thr_kinase_AS"/>
</dbReference>
<dbReference type="AlphaFoldDB" id="A0A8H2W8K2"/>
<sequence>MTGQPNVHESSQASILREELQLEPINEAIITAGMPLSEVLMHLSRHGCEDITLKLDESKCSEHALSNGGFGDIFRGALRDGTRVGIKRLRLQLNSAGDKEKQLKHAARELYIWSKCEHPNILPLIGMTQFRNQISMVSPWMEHGTLSNFLSRRPQLNRCTMCVQIAEGVSYLHAQGIVHGDIKGSNILISHDFVPKLTDFGNSWFNETTQSLQFSETTSDPSMTARWAAPEVVEGDIKSSVEADVYALGMTILEIISGSVPYENLLNVAVIRKVIAGVHPERPQSHIPLGIGQADLLWKLLTDCWNINPTHRPTASKARDEMKGITPEGLMGVTS</sequence>
<dbReference type="Proteomes" id="UP000663846">
    <property type="component" value="Unassembled WGS sequence"/>
</dbReference>
<dbReference type="SUPFAM" id="SSF56112">
    <property type="entry name" value="Protein kinase-like (PK-like)"/>
    <property type="match status" value="1"/>
</dbReference>